<dbReference type="Gene3D" id="6.10.250.1490">
    <property type="match status" value="1"/>
</dbReference>
<feature type="region of interest" description="Disordered" evidence="18">
    <location>
        <begin position="1088"/>
        <end position="1109"/>
    </location>
</feature>
<keyword evidence="7 16" id="KW-0548">Nucleotidyltransferase</keyword>
<evidence type="ECO:0000256" key="13">
    <source>
        <dbReference type="ARBA" id="ARBA00023204"/>
    </source>
</evidence>
<dbReference type="GO" id="GO:0006281">
    <property type="term" value="P:DNA repair"/>
    <property type="evidence" value="ECO:0007669"/>
    <property type="project" value="UniProtKB-KW"/>
</dbReference>
<dbReference type="Pfam" id="PF00817">
    <property type="entry name" value="IMS"/>
    <property type="match status" value="1"/>
</dbReference>
<dbReference type="GO" id="GO:0070987">
    <property type="term" value="P:error-free translesion synthesis"/>
    <property type="evidence" value="ECO:0007669"/>
    <property type="project" value="UniProtKB-ARBA"/>
</dbReference>
<dbReference type="FunFam" id="3.30.70.270:FF:000040">
    <property type="entry name" value="DNA repair protein REV1"/>
    <property type="match status" value="1"/>
</dbReference>
<comment type="cofactor">
    <cofactor evidence="17">
        <name>Mg(2+)</name>
        <dbReference type="ChEBI" id="CHEBI:18420"/>
    </cofactor>
    <text evidence="17">Binds 2 magnesium ions.</text>
</comment>
<feature type="region of interest" description="Disordered" evidence="18">
    <location>
        <begin position="1000"/>
        <end position="1071"/>
    </location>
</feature>
<dbReference type="OMA" id="IKNGMWM"/>
<keyword evidence="22" id="KW-1185">Reference proteome</keyword>
<keyword evidence="14 16" id="KW-0539">Nucleus</keyword>
<dbReference type="AlphaFoldDB" id="G0SDV5"/>
<comment type="subcellular location">
    <subcellularLocation>
        <location evidence="2">Mitochondrion</location>
    </subcellularLocation>
    <subcellularLocation>
        <location evidence="1 16">Nucleus</location>
    </subcellularLocation>
</comment>
<dbReference type="Gene3D" id="3.40.50.10190">
    <property type="entry name" value="BRCT domain"/>
    <property type="match status" value="1"/>
</dbReference>
<keyword evidence="11 16" id="KW-0238">DNA-binding</keyword>
<feature type="binding site" evidence="17">
    <location>
        <position position="519"/>
    </location>
    <ligand>
        <name>Mg(2+)</name>
        <dbReference type="ChEBI" id="CHEBI:18420"/>
        <label>1</label>
    </ligand>
</feature>
<evidence type="ECO:0000259" key="20">
    <source>
        <dbReference type="PROSITE" id="PS50173"/>
    </source>
</evidence>
<dbReference type="CDD" id="cd17719">
    <property type="entry name" value="BRCT_Rev1"/>
    <property type="match status" value="1"/>
</dbReference>
<dbReference type="InterPro" id="IPR036775">
    <property type="entry name" value="DNA_pol_Y-fam_lit_finger_sf"/>
</dbReference>
<dbReference type="PANTHER" id="PTHR45990">
    <property type="entry name" value="DNA REPAIR PROTEIN REV1"/>
    <property type="match status" value="1"/>
</dbReference>
<dbReference type="InterPro" id="IPR025527">
    <property type="entry name" value="HUWE1/Rev1_UBM"/>
</dbReference>
<feature type="compositionally biased region" description="Pro residues" evidence="18">
    <location>
        <begin position="957"/>
        <end position="977"/>
    </location>
</feature>
<dbReference type="Gene3D" id="6.10.250.1630">
    <property type="match status" value="1"/>
</dbReference>
<dbReference type="PROSITE" id="PS50173">
    <property type="entry name" value="UMUC"/>
    <property type="match status" value="1"/>
</dbReference>
<dbReference type="SUPFAM" id="SSF100879">
    <property type="entry name" value="Lesion bypass DNA polymerase (Y-family), little finger domain"/>
    <property type="match status" value="1"/>
</dbReference>
<name>G0SDV5_CHATD</name>
<feature type="binding site" evidence="17">
    <location>
        <position position="423"/>
    </location>
    <ligand>
        <name>Mg(2+)</name>
        <dbReference type="ChEBI" id="CHEBI:18420"/>
        <label>1</label>
    </ligand>
</feature>
<evidence type="ECO:0000256" key="8">
    <source>
        <dbReference type="ARBA" id="ARBA00022723"/>
    </source>
</evidence>
<evidence type="ECO:0000256" key="3">
    <source>
        <dbReference type="ARBA" id="ARBA00010945"/>
    </source>
</evidence>
<feature type="region of interest" description="Disordered" evidence="18">
    <location>
        <begin position="818"/>
        <end position="899"/>
    </location>
</feature>
<evidence type="ECO:0000256" key="5">
    <source>
        <dbReference type="ARBA" id="ARBA00022634"/>
    </source>
</evidence>
<dbReference type="PIRSF" id="PIRSF036573">
    <property type="entry name" value="REV1"/>
    <property type="match status" value="1"/>
</dbReference>
<dbReference type="InterPro" id="IPR001126">
    <property type="entry name" value="UmuC"/>
</dbReference>
<evidence type="ECO:0000256" key="4">
    <source>
        <dbReference type="ARBA" id="ARBA00020399"/>
    </source>
</evidence>
<feature type="compositionally biased region" description="Pro residues" evidence="18">
    <location>
        <begin position="317"/>
        <end position="332"/>
    </location>
</feature>
<evidence type="ECO:0000313" key="21">
    <source>
        <dbReference type="EMBL" id="EGS18706.1"/>
    </source>
</evidence>
<proteinExistence type="inferred from homology"/>
<dbReference type="InterPro" id="IPR031991">
    <property type="entry name" value="Rev1_C"/>
</dbReference>
<feature type="compositionally biased region" description="Polar residues" evidence="18">
    <location>
        <begin position="303"/>
        <end position="314"/>
    </location>
</feature>
<dbReference type="RefSeq" id="XP_006695651.1">
    <property type="nucleotide sequence ID" value="XM_006695588.1"/>
</dbReference>
<evidence type="ECO:0000259" key="19">
    <source>
        <dbReference type="PROSITE" id="PS50172"/>
    </source>
</evidence>
<feature type="domain" description="UmuC" evidence="20">
    <location>
        <begin position="419"/>
        <end position="618"/>
    </location>
</feature>
<evidence type="ECO:0000256" key="1">
    <source>
        <dbReference type="ARBA" id="ARBA00004123"/>
    </source>
</evidence>
<sequence>MGNRLEKNSAAVRKAIESRRFTDEDGEEYEANKFGGFADYFRRKQEKLQNLDSELRAAAKDKPQIFKGVVAHVTGYTQPPLHVLHKELVQHGAGFLQYLGGKTMATHIIASTMPPTKAIDYSKYRVVKPAWVMDSIKAGRMLPWQDYRVITEGPKQKTIAFGSGKLVSKATPQKQASYREQSDNSFYTSQFKNAQSQVGGNPFRGPPQKSAYAPADFEIEDIEKWDDINFGSHEKVRTQGKTITEPLLSKHGQPSPAVSPSKPSSSAQRQSSPAIPAFKPPSSAKKPPIEPTTVSLEPPPSAQRPTSLPPTSAQRPPLLPKPAPEPPLPAQKPTPHLLAPPTKPMTAEEHNALLLADPKIRKSSAANPNFLKQYYSESRLHHLSTWKAQLKSRLQALAASKALPTASKKKRPSGARRYILHVDFDSFFCAVSSLKLPEEERGKPAAVAHGTGPGSEIASCNYPARVYGVRNGMWMARAMELCPTLRILPYDFTAYEDASGKFYEAILSIGGVVQAVSIDEALVDVTDIVMERTGSEGIGVSEGSVWREQKEVDQIALGLREEIKRKTGCNVSVGIGGNILLAKIALRKAKPAGQYHLRPEEVLEFIGELKVEDLPGVAYSIGGKLEEMGIKYVKDLRGVSKEKLASVLGPKTGEKLYEYARGIDRTEVGDQPMRKSVSADVNWGIRFVSQEEAEEFVRNLCKELERRLLNEGVKGRHLTMRIMRRSPDAPLEPAKHLGHGKCDVFTKSVAFGVPTNDPELIGKEAVTILRSFRFSPGDLRGIGLQMTKLEPIKPSGKPEGSQKKLTFAVPVKRQMEQAVEESNAQTAKQEPVKPVGKQEEAQNKVTFAPPPAKKQKTAATEAIEESDLQTYRPRPSEGPEIEDDPITDEPLTPPKPKVHPALALAKAGEADEKAISPLNIAGTQFIIPSNPDPAILAELPQDIRSRLVHPQQARRTPPAPAQPEPASQPHPPDLPPDVDPEVFAALPDDVKAEVLAEYRVQRPQQQRSPPRHGKGGLKQQTLLPQSPHKNRVIFKPPVPRTSTKRGSGGRGRGGLFSHASRAHERKKDREAGLRQTRFVAIPRRLIEQYHGKDPNEEDDEPDIPELDPNTLAELPTQIRTKVVAEHRAAKERQRQRRLERNGAVLTFYAPTPPMGVELRRELDKRWENRLRGVKFPPLPTHAKLASKEIKTLEEVREMVSTWYEESREEGGPHPEDVECFAEWLAQVVKGERNIEKAGKVLRWLEWIVSEGEPDGQEGEGDEGQKEWR</sequence>
<dbReference type="GO" id="GO:0005634">
    <property type="term" value="C:nucleus"/>
    <property type="evidence" value="ECO:0007669"/>
    <property type="project" value="UniProtKB-SubCell"/>
</dbReference>
<evidence type="ECO:0000256" key="15">
    <source>
        <dbReference type="ARBA" id="ARBA00058985"/>
    </source>
</evidence>
<dbReference type="STRING" id="759272.G0SDV5"/>
<dbReference type="InterPro" id="IPR043128">
    <property type="entry name" value="Rev_trsase/Diguanyl_cyclase"/>
</dbReference>
<dbReference type="EC" id="2.7.7.-" evidence="16"/>
<evidence type="ECO:0000256" key="14">
    <source>
        <dbReference type="ARBA" id="ARBA00023242"/>
    </source>
</evidence>
<dbReference type="GO" id="GO:0042276">
    <property type="term" value="P:error-prone translesion synthesis"/>
    <property type="evidence" value="ECO:0007669"/>
    <property type="project" value="InterPro"/>
</dbReference>
<dbReference type="GO" id="GO:0003684">
    <property type="term" value="F:damaged DNA binding"/>
    <property type="evidence" value="ECO:0007669"/>
    <property type="project" value="UniProtKB-UniRule"/>
</dbReference>
<dbReference type="GO" id="GO:0003887">
    <property type="term" value="F:DNA-directed DNA polymerase activity"/>
    <property type="evidence" value="ECO:0007669"/>
    <property type="project" value="InterPro"/>
</dbReference>
<dbReference type="GO" id="GO:0005739">
    <property type="term" value="C:mitochondrion"/>
    <property type="evidence" value="ECO:0007669"/>
    <property type="project" value="UniProtKB-SubCell"/>
</dbReference>
<feature type="compositionally biased region" description="Acidic residues" evidence="18">
    <location>
        <begin position="1095"/>
        <end position="1105"/>
    </location>
</feature>
<evidence type="ECO:0000256" key="2">
    <source>
        <dbReference type="ARBA" id="ARBA00004173"/>
    </source>
</evidence>
<gene>
    <name evidence="21" type="ORF">CTHT_0053130</name>
</gene>
<dbReference type="Gene3D" id="3.40.1170.60">
    <property type="match status" value="1"/>
</dbReference>
<keyword evidence="6 16" id="KW-0808">Transferase</keyword>
<dbReference type="CDD" id="cd01701">
    <property type="entry name" value="PolY_Rev1"/>
    <property type="match status" value="1"/>
</dbReference>
<dbReference type="Pfam" id="PF11799">
    <property type="entry name" value="IMS_C"/>
    <property type="match status" value="1"/>
</dbReference>
<keyword evidence="9 16" id="KW-0227">DNA damage</keyword>
<dbReference type="GeneID" id="18259351"/>
<accession>G0SDV5</accession>
<dbReference type="Gene3D" id="1.10.150.20">
    <property type="entry name" value="5' to 3' exonuclease, C-terminal subdomain"/>
    <property type="match status" value="1"/>
</dbReference>
<organism evidence="22">
    <name type="scientific">Chaetomium thermophilum (strain DSM 1495 / CBS 144.50 / IMI 039719)</name>
    <name type="common">Thermochaetoides thermophila</name>
    <dbReference type="NCBI Taxonomy" id="759272"/>
    <lineage>
        <taxon>Eukaryota</taxon>
        <taxon>Fungi</taxon>
        <taxon>Dikarya</taxon>
        <taxon>Ascomycota</taxon>
        <taxon>Pezizomycotina</taxon>
        <taxon>Sordariomycetes</taxon>
        <taxon>Sordariomycetidae</taxon>
        <taxon>Sordariales</taxon>
        <taxon>Chaetomiaceae</taxon>
        <taxon>Thermochaetoides</taxon>
    </lineage>
</organism>
<comment type="function">
    <text evidence="15">Deoxycytidyl transferase involved in DNA repair. Transfers a dCMP residue from dCTP to the 3'-end of a DNA primer in a template-dependent reaction. May assist in the first step in the bypass of abasic lesions by the insertion of a nucleotide opposite the lesion. Required for normal induction of mutations by physical and chemical agents. Involved in mitochondrial DNA mutagenesis.</text>
</comment>
<evidence type="ECO:0000256" key="16">
    <source>
        <dbReference type="PIRNR" id="PIRNR036573"/>
    </source>
</evidence>
<keyword evidence="8 17" id="KW-0479">Metal-binding</keyword>
<dbReference type="EMBL" id="GL988045">
    <property type="protein sequence ID" value="EGS18706.1"/>
    <property type="molecule type" value="Genomic_DNA"/>
</dbReference>
<dbReference type="InterPro" id="IPR017961">
    <property type="entry name" value="DNA_pol_Y-fam_little_finger"/>
</dbReference>
<evidence type="ECO:0000256" key="6">
    <source>
        <dbReference type="ARBA" id="ARBA00022679"/>
    </source>
</evidence>
<dbReference type="InterPro" id="IPR012112">
    <property type="entry name" value="REV1"/>
</dbReference>
<dbReference type="eggNOG" id="KOG2093">
    <property type="taxonomic scope" value="Eukaryota"/>
</dbReference>
<dbReference type="PROSITE" id="PS50172">
    <property type="entry name" value="BRCT"/>
    <property type="match status" value="1"/>
</dbReference>
<dbReference type="SMART" id="SM00292">
    <property type="entry name" value="BRCT"/>
    <property type="match status" value="1"/>
</dbReference>
<dbReference type="InterPro" id="IPR043502">
    <property type="entry name" value="DNA/RNA_pol_sf"/>
</dbReference>
<dbReference type="Gene3D" id="3.30.1490.100">
    <property type="entry name" value="DNA polymerase, Y-family, little finger domain"/>
    <property type="match status" value="1"/>
</dbReference>
<evidence type="ECO:0000256" key="17">
    <source>
        <dbReference type="PIRSR" id="PIRSR036573-2"/>
    </source>
</evidence>
<feature type="compositionally biased region" description="Basic and acidic residues" evidence="18">
    <location>
        <begin position="1061"/>
        <end position="1071"/>
    </location>
</feature>
<dbReference type="HOGENOM" id="CLU_003901_1_1_1"/>
<evidence type="ECO:0000256" key="11">
    <source>
        <dbReference type="ARBA" id="ARBA00023125"/>
    </source>
</evidence>
<dbReference type="KEGG" id="cthr:CTHT_0053130"/>
<dbReference type="OrthoDB" id="427711at2759"/>
<keyword evidence="5 16" id="KW-0237">DNA synthesis</keyword>
<dbReference type="PANTHER" id="PTHR45990:SF1">
    <property type="entry name" value="DNA REPAIR PROTEIN REV1"/>
    <property type="match status" value="1"/>
</dbReference>
<evidence type="ECO:0000256" key="12">
    <source>
        <dbReference type="ARBA" id="ARBA00023128"/>
    </source>
</evidence>
<dbReference type="InterPro" id="IPR038401">
    <property type="entry name" value="Rev1_C_sf"/>
</dbReference>
<dbReference type="Pfam" id="PF14377">
    <property type="entry name" value="UBM"/>
    <property type="match status" value="3"/>
</dbReference>
<dbReference type="FunFam" id="3.30.1490.100:FF:000001">
    <property type="entry name" value="DNA repair protein REV1"/>
    <property type="match status" value="1"/>
</dbReference>
<dbReference type="Proteomes" id="UP000008066">
    <property type="component" value="Unassembled WGS sequence"/>
</dbReference>
<keyword evidence="13 16" id="KW-0234">DNA repair</keyword>
<dbReference type="SUPFAM" id="SSF52113">
    <property type="entry name" value="BRCT domain"/>
    <property type="match status" value="1"/>
</dbReference>
<dbReference type="InterPro" id="IPR036420">
    <property type="entry name" value="BRCT_dom_sf"/>
</dbReference>
<feature type="domain" description="BRCT" evidence="19">
    <location>
        <begin position="61"/>
        <end position="149"/>
    </location>
</feature>
<dbReference type="Gene3D" id="3.30.70.270">
    <property type="match status" value="1"/>
</dbReference>
<dbReference type="Gene3D" id="1.20.58.1280">
    <property type="entry name" value="DNA repair protein Rev1, C-terminal domain"/>
    <property type="match status" value="1"/>
</dbReference>
<keyword evidence="12" id="KW-0496">Mitochondrion</keyword>
<dbReference type="Pfam" id="PF21999">
    <property type="entry name" value="IMS_HHH_1"/>
    <property type="match status" value="1"/>
</dbReference>
<dbReference type="Pfam" id="PF16727">
    <property type="entry name" value="REV1_C"/>
    <property type="match status" value="1"/>
</dbReference>
<dbReference type="FunFam" id="3.40.50.10190:FF:000011">
    <property type="entry name" value="DNA repair protein REV1"/>
    <property type="match status" value="1"/>
</dbReference>
<evidence type="ECO:0000256" key="10">
    <source>
        <dbReference type="ARBA" id="ARBA00022842"/>
    </source>
</evidence>
<dbReference type="InterPro" id="IPR001357">
    <property type="entry name" value="BRCT_dom"/>
</dbReference>
<feature type="region of interest" description="Disordered" evidence="18">
    <location>
        <begin position="949"/>
        <end position="986"/>
    </location>
</feature>
<evidence type="ECO:0000256" key="7">
    <source>
        <dbReference type="ARBA" id="ARBA00022695"/>
    </source>
</evidence>
<evidence type="ECO:0000256" key="18">
    <source>
        <dbReference type="SAM" id="MobiDB-lite"/>
    </source>
</evidence>
<dbReference type="InterPro" id="IPR053848">
    <property type="entry name" value="IMS_HHH_1"/>
</dbReference>
<feature type="region of interest" description="Disordered" evidence="18">
    <location>
        <begin position="244"/>
        <end position="344"/>
    </location>
</feature>
<feature type="compositionally biased region" description="Low complexity" evidence="18">
    <location>
        <begin position="253"/>
        <end position="286"/>
    </location>
</feature>
<evidence type="ECO:0000256" key="9">
    <source>
        <dbReference type="ARBA" id="ARBA00022763"/>
    </source>
</evidence>
<feature type="binding site" evidence="17">
    <location>
        <position position="520"/>
    </location>
    <ligand>
        <name>Mg(2+)</name>
        <dbReference type="ChEBI" id="CHEBI:18420"/>
        <label>1</label>
    </ligand>
</feature>
<reference evidence="21 22" key="1">
    <citation type="journal article" date="2011" name="Cell">
        <title>Insight into structure and assembly of the nuclear pore complex by utilizing the genome of a eukaryotic thermophile.</title>
        <authorList>
            <person name="Amlacher S."/>
            <person name="Sarges P."/>
            <person name="Flemming D."/>
            <person name="van Noort V."/>
            <person name="Kunze R."/>
            <person name="Devos D.P."/>
            <person name="Arumugam M."/>
            <person name="Bork P."/>
            <person name="Hurt E."/>
        </authorList>
    </citation>
    <scope>NUCLEOTIDE SEQUENCE [LARGE SCALE GENOMIC DNA]</scope>
    <source>
        <strain evidence="22">DSM 1495 / CBS 144.50 / IMI 039719</strain>
    </source>
</reference>
<dbReference type="GO" id="GO:0017125">
    <property type="term" value="F:deoxycytidyl transferase activity"/>
    <property type="evidence" value="ECO:0007669"/>
    <property type="project" value="TreeGrafter"/>
</dbReference>
<protein>
    <recommendedName>
        <fullName evidence="4 16">DNA repair protein REV1</fullName>
        <ecNumber evidence="16">2.7.7.-</ecNumber>
    </recommendedName>
</protein>
<dbReference type="GO" id="GO:0046872">
    <property type="term" value="F:metal ion binding"/>
    <property type="evidence" value="ECO:0007669"/>
    <property type="project" value="UniProtKB-KW"/>
</dbReference>
<comment type="similarity">
    <text evidence="3 16">Belongs to the DNA polymerase type-Y family.</text>
</comment>
<dbReference type="SUPFAM" id="SSF56672">
    <property type="entry name" value="DNA/RNA polymerases"/>
    <property type="match status" value="1"/>
</dbReference>
<evidence type="ECO:0000313" key="22">
    <source>
        <dbReference type="Proteomes" id="UP000008066"/>
    </source>
</evidence>
<keyword evidence="10 17" id="KW-0460">Magnesium</keyword>